<dbReference type="RefSeq" id="XP_056698651.1">
    <property type="nucleotide sequence ID" value="XM_056842673.1"/>
</dbReference>
<evidence type="ECO:0000256" key="1">
    <source>
        <dbReference type="SAM" id="MobiDB-lite"/>
    </source>
</evidence>
<dbReference type="Pfam" id="PF14223">
    <property type="entry name" value="Retrotran_gag_2"/>
    <property type="match status" value="1"/>
</dbReference>
<feature type="compositionally biased region" description="Gly residues" evidence="1">
    <location>
        <begin position="170"/>
        <end position="211"/>
    </location>
</feature>
<evidence type="ECO:0000313" key="3">
    <source>
        <dbReference type="RefSeq" id="XP_056698651.1"/>
    </source>
</evidence>
<dbReference type="Proteomes" id="UP000813463">
    <property type="component" value="Chromosome 4"/>
</dbReference>
<feature type="region of interest" description="Disordered" evidence="1">
    <location>
        <begin position="160"/>
        <end position="211"/>
    </location>
</feature>
<sequence>MENVQYGTWAEMFKVHARSHRVLHHIIAPETPADKETEDKELWVTLDATVLGWIFATISDDLLNTIIEEEMTAMEAWRLKMLSDQLKNVGAPVSDNRLVLQMVPGLTEAYMHVGSNIRQRKVLLSFYEARSSLCLEEKGLAAMYATGGGGGGSAMVVASTDSDEYSEGRNSGGGGKKSGDGGGNRSGRGGGGGKFGGGGGRNSGGGNQNRG</sequence>
<evidence type="ECO:0000313" key="2">
    <source>
        <dbReference type="Proteomes" id="UP000813463"/>
    </source>
</evidence>
<name>A0ABM3RSR3_SPIOL</name>
<dbReference type="GeneID" id="110786474"/>
<accession>A0ABM3RSR3</accession>
<keyword evidence="2" id="KW-1185">Reference proteome</keyword>
<proteinExistence type="predicted"/>
<dbReference type="PANTHER" id="PTHR47481:SF10">
    <property type="entry name" value="COPIA-LIKE POLYPROTEIN_RETROTRANSPOSON"/>
    <property type="match status" value="1"/>
</dbReference>
<organism evidence="2 3">
    <name type="scientific">Spinacia oleracea</name>
    <name type="common">Spinach</name>
    <dbReference type="NCBI Taxonomy" id="3562"/>
    <lineage>
        <taxon>Eukaryota</taxon>
        <taxon>Viridiplantae</taxon>
        <taxon>Streptophyta</taxon>
        <taxon>Embryophyta</taxon>
        <taxon>Tracheophyta</taxon>
        <taxon>Spermatophyta</taxon>
        <taxon>Magnoliopsida</taxon>
        <taxon>eudicotyledons</taxon>
        <taxon>Gunneridae</taxon>
        <taxon>Pentapetalae</taxon>
        <taxon>Caryophyllales</taxon>
        <taxon>Chenopodiaceae</taxon>
        <taxon>Chenopodioideae</taxon>
        <taxon>Anserineae</taxon>
        <taxon>Spinacia</taxon>
    </lineage>
</organism>
<dbReference type="PANTHER" id="PTHR47481">
    <property type="match status" value="1"/>
</dbReference>
<gene>
    <name evidence="3" type="primary">LOC110786474</name>
</gene>
<protein>
    <submittedName>
        <fullName evidence="3">Uncharacterized protein</fullName>
    </submittedName>
</protein>
<reference evidence="2" key="1">
    <citation type="journal article" date="2021" name="Nat. Commun.">
        <title>Genomic analyses provide insights into spinach domestication and the genetic basis of agronomic traits.</title>
        <authorList>
            <person name="Cai X."/>
            <person name="Sun X."/>
            <person name="Xu C."/>
            <person name="Sun H."/>
            <person name="Wang X."/>
            <person name="Ge C."/>
            <person name="Zhang Z."/>
            <person name="Wang Q."/>
            <person name="Fei Z."/>
            <person name="Jiao C."/>
            <person name="Wang Q."/>
        </authorList>
    </citation>
    <scope>NUCLEOTIDE SEQUENCE [LARGE SCALE GENOMIC DNA]</scope>
    <source>
        <strain evidence="2">cv. Varoflay</strain>
    </source>
</reference>
<reference evidence="3" key="2">
    <citation type="submission" date="2025-08" db="UniProtKB">
        <authorList>
            <consortium name="RefSeq"/>
        </authorList>
    </citation>
    <scope>IDENTIFICATION</scope>
    <source>
        <tissue evidence="3">Leaf</tissue>
    </source>
</reference>